<proteinExistence type="predicted"/>
<dbReference type="EMBL" id="CACSAS010000001">
    <property type="protein sequence ID" value="CAA0089604.1"/>
    <property type="molecule type" value="Genomic_DNA"/>
</dbReference>
<gene>
    <name evidence="2" type="ORF">STARVERO_00976</name>
</gene>
<organism evidence="2 3">
    <name type="scientific">Starkeya nomas</name>
    <dbReference type="NCBI Taxonomy" id="2666134"/>
    <lineage>
        <taxon>Bacteria</taxon>
        <taxon>Pseudomonadati</taxon>
        <taxon>Pseudomonadota</taxon>
        <taxon>Alphaproteobacteria</taxon>
        <taxon>Hyphomicrobiales</taxon>
        <taxon>Xanthobacteraceae</taxon>
        <taxon>Starkeya</taxon>
    </lineage>
</organism>
<evidence type="ECO:0000256" key="1">
    <source>
        <dbReference type="SAM" id="MobiDB-lite"/>
    </source>
</evidence>
<evidence type="ECO:0000313" key="3">
    <source>
        <dbReference type="Proteomes" id="UP000433050"/>
    </source>
</evidence>
<protein>
    <recommendedName>
        <fullName evidence="4">DUF2188 domain-containing protein</fullName>
    </recommendedName>
</protein>
<evidence type="ECO:0000313" key="2">
    <source>
        <dbReference type="EMBL" id="CAA0089604.1"/>
    </source>
</evidence>
<keyword evidence="3" id="KW-1185">Reference proteome</keyword>
<sequence length="123" mass="13640">MFPPLCANHGKRQMHGTGHGPEPPRVPDRFMFAVQEEAMRTARRIPQDIYRIRGNETDWQVELNGQIDRSYASKQAAFEGVVAAASKALRDGHEIVILVPASRPGERAFAEEDSGGIPWSSLT</sequence>
<feature type="region of interest" description="Disordered" evidence="1">
    <location>
        <begin position="1"/>
        <end position="25"/>
    </location>
</feature>
<reference evidence="2 3" key="1">
    <citation type="submission" date="2019-12" db="EMBL/GenBank/DDBJ databases">
        <authorList>
            <person name="Reyes-Prieto M."/>
        </authorList>
    </citation>
    <scope>NUCLEOTIDE SEQUENCE [LARGE SCALE GENOMIC DNA]</scope>
    <source>
        <strain evidence="2">HF14-78462</strain>
    </source>
</reference>
<evidence type="ECO:0008006" key="4">
    <source>
        <dbReference type="Google" id="ProtNLM"/>
    </source>
</evidence>
<dbReference type="AlphaFoldDB" id="A0A5S9NIM5"/>
<accession>A0A5S9NIM5</accession>
<dbReference type="Proteomes" id="UP000433050">
    <property type="component" value="Unassembled WGS sequence"/>
</dbReference>
<name>A0A5S9NIM5_9HYPH</name>